<evidence type="ECO:0000313" key="2">
    <source>
        <dbReference type="Proteomes" id="UP000295388"/>
    </source>
</evidence>
<gene>
    <name evidence="1" type="ORF">EV643_107239</name>
</gene>
<comment type="caution">
    <text evidence="1">The sequence shown here is derived from an EMBL/GenBank/DDBJ whole genome shotgun (WGS) entry which is preliminary data.</text>
</comment>
<keyword evidence="2" id="KW-1185">Reference proteome</keyword>
<dbReference type="AlphaFoldDB" id="A0A4R6KGM6"/>
<reference evidence="1 2" key="1">
    <citation type="submission" date="2019-03" db="EMBL/GenBank/DDBJ databases">
        <title>Genomic Encyclopedia of Type Strains, Phase III (KMG-III): the genomes of soil and plant-associated and newly described type strains.</title>
        <authorList>
            <person name="Whitman W."/>
        </authorList>
    </citation>
    <scope>NUCLEOTIDE SEQUENCE [LARGE SCALE GENOMIC DNA]</scope>
    <source>
        <strain evidence="1 2">VKM Ac-2527</strain>
    </source>
</reference>
<protein>
    <submittedName>
        <fullName evidence="1">Uncharacterized protein</fullName>
    </submittedName>
</protein>
<dbReference type="EMBL" id="SNWQ01000007">
    <property type="protein sequence ID" value="TDO48609.1"/>
    <property type="molecule type" value="Genomic_DNA"/>
</dbReference>
<sequence length="75" mass="8498">MSPYRNLPAIHSFCVARLEESHRAGDAEALKLRARLETAVHALRTLDPDAWWQAEDDIRAIAARYTTHPEYPPSA</sequence>
<dbReference type="Proteomes" id="UP000295388">
    <property type="component" value="Unassembled WGS sequence"/>
</dbReference>
<name>A0A4R6KGM6_9ACTN</name>
<organism evidence="1 2">
    <name type="scientific">Kribbella caucasensis</name>
    <dbReference type="NCBI Taxonomy" id="2512215"/>
    <lineage>
        <taxon>Bacteria</taxon>
        <taxon>Bacillati</taxon>
        <taxon>Actinomycetota</taxon>
        <taxon>Actinomycetes</taxon>
        <taxon>Propionibacteriales</taxon>
        <taxon>Kribbellaceae</taxon>
        <taxon>Kribbella</taxon>
    </lineage>
</organism>
<proteinExistence type="predicted"/>
<evidence type="ECO:0000313" key="1">
    <source>
        <dbReference type="EMBL" id="TDO48609.1"/>
    </source>
</evidence>
<accession>A0A4R6KGM6</accession>
<dbReference type="OrthoDB" id="9932541at2"/>
<dbReference type="RefSeq" id="WP_133801020.1">
    <property type="nucleotide sequence ID" value="NZ_SNWQ01000007.1"/>
</dbReference>